<name>A0A1S8A6E9_ROSNE</name>
<sequence length="113" mass="11945">MKVGSSILLPIALLAQAWQAQGQLSTTPAAPKPHYTSPASPITNWDPPFHTALNHRSEGHISEAELSGDYVPDEDADRISDEVRDEVPSLEEGLTDGGSIPDAAFGGMPPAET</sequence>
<accession>A0A1S8A6E9</accession>
<dbReference type="Proteomes" id="UP000054516">
    <property type="component" value="Unassembled WGS sequence"/>
</dbReference>
<keyword evidence="2" id="KW-0732">Signal</keyword>
<evidence type="ECO:0000256" key="2">
    <source>
        <dbReference type="SAM" id="SignalP"/>
    </source>
</evidence>
<organism evidence="3">
    <name type="scientific">Rosellinia necatrix</name>
    <name type="common">White root-rot fungus</name>
    <dbReference type="NCBI Taxonomy" id="77044"/>
    <lineage>
        <taxon>Eukaryota</taxon>
        <taxon>Fungi</taxon>
        <taxon>Dikarya</taxon>
        <taxon>Ascomycota</taxon>
        <taxon>Pezizomycotina</taxon>
        <taxon>Sordariomycetes</taxon>
        <taxon>Xylariomycetidae</taxon>
        <taxon>Xylariales</taxon>
        <taxon>Xylariaceae</taxon>
        <taxon>Rosellinia</taxon>
    </lineage>
</organism>
<reference evidence="3" key="1">
    <citation type="submission" date="2016-03" db="EMBL/GenBank/DDBJ databases">
        <title>Draft genome sequence of Rosellinia necatrix.</title>
        <authorList>
            <person name="Kanematsu S."/>
        </authorList>
    </citation>
    <scope>NUCLEOTIDE SEQUENCE [LARGE SCALE GENOMIC DNA]</scope>
    <source>
        <strain evidence="3">W97</strain>
    </source>
</reference>
<keyword evidence="4" id="KW-1185">Reference proteome</keyword>
<feature type="region of interest" description="Disordered" evidence="1">
    <location>
        <begin position="20"/>
        <end position="113"/>
    </location>
</feature>
<feature type="compositionally biased region" description="Basic and acidic residues" evidence="1">
    <location>
        <begin position="77"/>
        <end position="87"/>
    </location>
</feature>
<evidence type="ECO:0000313" key="3">
    <source>
        <dbReference type="EMBL" id="GAW25280.1"/>
    </source>
</evidence>
<proteinExistence type="predicted"/>
<protein>
    <submittedName>
        <fullName evidence="3">Uncharacterized protein</fullName>
    </submittedName>
</protein>
<feature type="signal peptide" evidence="2">
    <location>
        <begin position="1"/>
        <end position="22"/>
    </location>
</feature>
<evidence type="ECO:0000256" key="1">
    <source>
        <dbReference type="SAM" id="MobiDB-lite"/>
    </source>
</evidence>
<evidence type="ECO:0000313" key="4">
    <source>
        <dbReference type="Proteomes" id="UP000054516"/>
    </source>
</evidence>
<feature type="chain" id="PRO_5013181905" evidence="2">
    <location>
        <begin position="23"/>
        <end position="113"/>
    </location>
</feature>
<gene>
    <name evidence="3" type="ORF">SAMD00023353_0401390</name>
</gene>
<dbReference type="EMBL" id="DF977449">
    <property type="protein sequence ID" value="GAW25280.1"/>
    <property type="molecule type" value="Genomic_DNA"/>
</dbReference>
<dbReference type="AlphaFoldDB" id="A0A1S8A6E9"/>